<keyword evidence="2" id="KW-1185">Reference proteome</keyword>
<name>A0A822ZVU5_NELNU</name>
<sequence>MFFEFVKRLVQHFLVILIKLKGSTNRVIAEEVKRFYVVVMVNIDLGLLLGDMAEVINKFKSGILSAAQFCLVSRIEHFSGNPLYSTKEQFCNSEISHDILIRCSGEEGLKNLVLSVCIDKKKVIRVKRLQWETRPFLL</sequence>
<organism evidence="1 2">
    <name type="scientific">Nelumbo nucifera</name>
    <name type="common">Sacred lotus</name>
    <dbReference type="NCBI Taxonomy" id="4432"/>
    <lineage>
        <taxon>Eukaryota</taxon>
        <taxon>Viridiplantae</taxon>
        <taxon>Streptophyta</taxon>
        <taxon>Embryophyta</taxon>
        <taxon>Tracheophyta</taxon>
        <taxon>Spermatophyta</taxon>
        <taxon>Magnoliopsida</taxon>
        <taxon>Proteales</taxon>
        <taxon>Nelumbonaceae</taxon>
        <taxon>Nelumbo</taxon>
    </lineage>
</organism>
<dbReference type="PANTHER" id="PTHR31972">
    <property type="entry name" value="EXPRESSED PROTEIN"/>
    <property type="match status" value="1"/>
</dbReference>
<dbReference type="InterPro" id="IPR008586">
    <property type="entry name" value="DUF868_pln"/>
</dbReference>
<protein>
    <submittedName>
        <fullName evidence="1">Uncharacterized protein</fullName>
    </submittedName>
</protein>
<gene>
    <name evidence="1" type="ORF">HUJ06_017588</name>
</gene>
<dbReference type="EMBL" id="DUZY01000008">
    <property type="protein sequence ID" value="DAD47651.1"/>
    <property type="molecule type" value="Genomic_DNA"/>
</dbReference>
<evidence type="ECO:0000313" key="1">
    <source>
        <dbReference type="EMBL" id="DAD47651.1"/>
    </source>
</evidence>
<accession>A0A822ZVU5</accession>
<dbReference type="Proteomes" id="UP000607653">
    <property type="component" value="Unassembled WGS sequence"/>
</dbReference>
<dbReference type="PANTHER" id="PTHR31972:SF48">
    <property type="entry name" value="OS04G0407500 PROTEIN"/>
    <property type="match status" value="1"/>
</dbReference>
<dbReference type="Pfam" id="PF05910">
    <property type="entry name" value="DUF868"/>
    <property type="match status" value="1"/>
</dbReference>
<comment type="caution">
    <text evidence="1">The sequence shown here is derived from an EMBL/GenBank/DDBJ whole genome shotgun (WGS) entry which is preliminary data.</text>
</comment>
<proteinExistence type="predicted"/>
<reference evidence="1 2" key="1">
    <citation type="journal article" date="2020" name="Mol. Biol. Evol.">
        <title>Distinct Expression and Methylation Patterns for Genes with Different Fates following a Single Whole-Genome Duplication in Flowering Plants.</title>
        <authorList>
            <person name="Shi T."/>
            <person name="Rahmani R.S."/>
            <person name="Gugger P.F."/>
            <person name="Wang M."/>
            <person name="Li H."/>
            <person name="Zhang Y."/>
            <person name="Li Z."/>
            <person name="Wang Q."/>
            <person name="Van de Peer Y."/>
            <person name="Marchal K."/>
            <person name="Chen J."/>
        </authorList>
    </citation>
    <scope>NUCLEOTIDE SEQUENCE [LARGE SCALE GENOMIC DNA]</scope>
    <source>
        <tissue evidence="1">Leaf</tissue>
    </source>
</reference>
<evidence type="ECO:0000313" key="2">
    <source>
        <dbReference type="Proteomes" id="UP000607653"/>
    </source>
</evidence>
<dbReference type="AlphaFoldDB" id="A0A822ZVU5"/>